<evidence type="ECO:0000313" key="1">
    <source>
        <dbReference type="EMBL" id="RMB94857.1"/>
    </source>
</evidence>
<keyword evidence="2" id="KW-1185">Reference proteome</keyword>
<dbReference type="Proteomes" id="UP000269221">
    <property type="component" value="Unassembled WGS sequence"/>
</dbReference>
<gene>
    <name evidence="1" type="ORF">DUI87_28661</name>
</gene>
<organism evidence="1 2">
    <name type="scientific">Hirundo rustica rustica</name>
    <dbReference type="NCBI Taxonomy" id="333673"/>
    <lineage>
        <taxon>Eukaryota</taxon>
        <taxon>Metazoa</taxon>
        <taxon>Chordata</taxon>
        <taxon>Craniata</taxon>
        <taxon>Vertebrata</taxon>
        <taxon>Euteleostomi</taxon>
        <taxon>Archelosauria</taxon>
        <taxon>Archosauria</taxon>
        <taxon>Dinosauria</taxon>
        <taxon>Saurischia</taxon>
        <taxon>Theropoda</taxon>
        <taxon>Coelurosauria</taxon>
        <taxon>Aves</taxon>
        <taxon>Neognathae</taxon>
        <taxon>Neoaves</taxon>
        <taxon>Telluraves</taxon>
        <taxon>Australaves</taxon>
        <taxon>Passeriformes</taxon>
        <taxon>Sylvioidea</taxon>
        <taxon>Hirundinidae</taxon>
        <taxon>Hirundo</taxon>
    </lineage>
</organism>
<name>A0A3M0J1D2_HIRRU</name>
<dbReference type="AlphaFoldDB" id="A0A3M0J1D2"/>
<accession>A0A3M0J1D2</accession>
<sequence>MGIHGRGAQIFLELQLPRNCEHCGDRRGFEKGPSPGLGLGQWPRVQMNMLLVGQSMEEQGQWRLGEAVGKGLQHQDTDNVLTLLGGKVSWDVGMDLFRGRVVGPRARVGRKAVAGLECLEDCTAR</sequence>
<evidence type="ECO:0000313" key="2">
    <source>
        <dbReference type="Proteomes" id="UP000269221"/>
    </source>
</evidence>
<proteinExistence type="predicted"/>
<comment type="caution">
    <text evidence="1">The sequence shown here is derived from an EMBL/GenBank/DDBJ whole genome shotgun (WGS) entry which is preliminary data.</text>
</comment>
<protein>
    <submittedName>
        <fullName evidence="1">Uncharacterized protein</fullName>
    </submittedName>
</protein>
<reference evidence="1 2" key="1">
    <citation type="submission" date="2018-07" db="EMBL/GenBank/DDBJ databases">
        <title>A high quality draft genome assembly of the barn swallow (H. rustica rustica).</title>
        <authorList>
            <person name="Formenti G."/>
            <person name="Chiara M."/>
            <person name="Poveda L."/>
            <person name="Francoijs K.-J."/>
            <person name="Bonisoli-Alquati A."/>
            <person name="Canova L."/>
            <person name="Gianfranceschi L."/>
            <person name="Horner D.S."/>
            <person name="Saino N."/>
        </authorList>
    </citation>
    <scope>NUCLEOTIDE SEQUENCE [LARGE SCALE GENOMIC DNA]</scope>
    <source>
        <strain evidence="1">Chelidonia</strain>
        <tissue evidence="1">Blood</tissue>
    </source>
</reference>
<dbReference type="EMBL" id="QRBI01000193">
    <property type="protein sequence ID" value="RMB94857.1"/>
    <property type="molecule type" value="Genomic_DNA"/>
</dbReference>